<evidence type="ECO:0000313" key="2">
    <source>
        <dbReference type="EMBL" id="QOZ60280.1"/>
    </source>
</evidence>
<dbReference type="SMART" id="SM00421">
    <property type="entry name" value="HTH_LUXR"/>
    <property type="match status" value="1"/>
</dbReference>
<feature type="domain" description="HTH luxR-type" evidence="1">
    <location>
        <begin position="316"/>
        <end position="381"/>
    </location>
</feature>
<accession>A0ABX6UG79</accession>
<gene>
    <name evidence="2" type="ORF">XH86_17290</name>
</gene>
<dbReference type="InterPro" id="IPR016032">
    <property type="entry name" value="Sig_transdc_resp-reg_C-effctor"/>
</dbReference>
<protein>
    <recommendedName>
        <fullName evidence="1">HTH luxR-type domain-containing protein</fullName>
    </recommendedName>
</protein>
<keyword evidence="3" id="KW-1185">Reference proteome</keyword>
<dbReference type="SUPFAM" id="SSF46894">
    <property type="entry name" value="C-terminal effector domain of the bipartite response regulators"/>
    <property type="match status" value="1"/>
</dbReference>
<name>A0ABX6UG79_9BRAD</name>
<proteinExistence type="predicted"/>
<dbReference type="Gene3D" id="1.10.10.10">
    <property type="entry name" value="Winged helix-like DNA-binding domain superfamily/Winged helix DNA-binding domain"/>
    <property type="match status" value="1"/>
</dbReference>
<dbReference type="Pfam" id="PF00196">
    <property type="entry name" value="GerE"/>
    <property type="match status" value="1"/>
</dbReference>
<dbReference type="Proteomes" id="UP000593880">
    <property type="component" value="Chromosome"/>
</dbReference>
<sequence>MVYGSGQPMLSDTEQLSDLIAAIYDTAFDHSRWPDALERTALFMNATGATFVAHDAARKEGNPVYTYGGDAALNERYFSETVKFNPALVPISLYREPGEVFHLTELVPIEEVRRSRLFKDWMEPSDWGDFTHTLVEKSGTRFSTFGVAHPLSRSPATDAVKDRLRLLVPHVLRAAQISNTMQLQRVEVDGMTATLDALGAAAFLVRAEGDYVYANPSGLKFLAEAGLLAELDGKLRPTGADAAKLLRAAVQASATDLALANQPVAIPLGSYAGDVWIAHVVSLRQGSRRQAGRRYDAVAAIFIHRAEVRRPNLVQVITAQFKLTAAEARVLFAILAAEGVAETAGVLGIAEETVKTHLKRIYAKTGAGGQAELFKLLLAYANPMVG</sequence>
<organism evidence="2 3">
    <name type="scientific">Bradyrhizobium guangdongense</name>
    <dbReference type="NCBI Taxonomy" id="1325090"/>
    <lineage>
        <taxon>Bacteria</taxon>
        <taxon>Pseudomonadati</taxon>
        <taxon>Pseudomonadota</taxon>
        <taxon>Alphaproteobacteria</taxon>
        <taxon>Hyphomicrobiales</taxon>
        <taxon>Nitrobacteraceae</taxon>
        <taxon>Bradyrhizobium</taxon>
    </lineage>
</organism>
<dbReference type="EMBL" id="CP030057">
    <property type="protein sequence ID" value="QOZ60280.1"/>
    <property type="molecule type" value="Genomic_DNA"/>
</dbReference>
<evidence type="ECO:0000259" key="1">
    <source>
        <dbReference type="PROSITE" id="PS50043"/>
    </source>
</evidence>
<evidence type="ECO:0000313" key="3">
    <source>
        <dbReference type="Proteomes" id="UP000593880"/>
    </source>
</evidence>
<reference evidence="2 3" key="1">
    <citation type="submission" date="2018-06" db="EMBL/GenBank/DDBJ databases">
        <title>Comparative genomics of rhizobia nodulating Arachis hypogaea in China.</title>
        <authorList>
            <person name="Li Y."/>
        </authorList>
    </citation>
    <scope>NUCLEOTIDE SEQUENCE [LARGE SCALE GENOMIC DNA]</scope>
    <source>
        <strain evidence="2 3">CCBAU 51658</strain>
    </source>
</reference>
<dbReference type="InterPro" id="IPR036388">
    <property type="entry name" value="WH-like_DNA-bd_sf"/>
</dbReference>
<dbReference type="PROSITE" id="PS50043">
    <property type="entry name" value="HTH_LUXR_2"/>
    <property type="match status" value="1"/>
</dbReference>
<dbReference type="InterPro" id="IPR000792">
    <property type="entry name" value="Tscrpt_reg_LuxR_C"/>
</dbReference>